<comment type="similarity">
    <text evidence="7">Belongs to the binding-protein-dependent transport system permease family.</text>
</comment>
<dbReference type="AlphaFoldDB" id="A0A7Z0DP02"/>
<accession>A0A7Z0DP02</accession>
<dbReference type="GO" id="GO:0055085">
    <property type="term" value="P:transmembrane transport"/>
    <property type="evidence" value="ECO:0007669"/>
    <property type="project" value="InterPro"/>
</dbReference>
<evidence type="ECO:0000313" key="10">
    <source>
        <dbReference type="Proteomes" id="UP000564496"/>
    </source>
</evidence>
<keyword evidence="4 7" id="KW-0812">Transmembrane</keyword>
<proteinExistence type="inferred from homology"/>
<dbReference type="Pfam" id="PF00528">
    <property type="entry name" value="BPD_transp_1"/>
    <property type="match status" value="1"/>
</dbReference>
<evidence type="ECO:0000256" key="3">
    <source>
        <dbReference type="ARBA" id="ARBA00022475"/>
    </source>
</evidence>
<keyword evidence="10" id="KW-1185">Reference proteome</keyword>
<keyword evidence="6 7" id="KW-0472">Membrane</keyword>
<comment type="caution">
    <text evidence="9">The sequence shown here is derived from an EMBL/GenBank/DDBJ whole genome shotgun (WGS) entry which is preliminary data.</text>
</comment>
<dbReference type="GO" id="GO:0005886">
    <property type="term" value="C:plasma membrane"/>
    <property type="evidence" value="ECO:0007669"/>
    <property type="project" value="UniProtKB-SubCell"/>
</dbReference>
<dbReference type="SUPFAM" id="SSF161098">
    <property type="entry name" value="MetI-like"/>
    <property type="match status" value="1"/>
</dbReference>
<evidence type="ECO:0000256" key="6">
    <source>
        <dbReference type="ARBA" id="ARBA00023136"/>
    </source>
</evidence>
<name>A0A7Z0DP02_9ACTN</name>
<dbReference type="InterPro" id="IPR035906">
    <property type="entry name" value="MetI-like_sf"/>
</dbReference>
<feature type="transmembrane region" description="Helical" evidence="7">
    <location>
        <begin position="97"/>
        <end position="121"/>
    </location>
</feature>
<dbReference type="CDD" id="cd06261">
    <property type="entry name" value="TM_PBP2"/>
    <property type="match status" value="1"/>
</dbReference>
<sequence length="287" mass="31779">MTRREFAWFVGPSVALMSGLLVLPLVLTVLWSFQDVGYGEFGRWIGLSNYSEALSSSRFRASVVVTVGFTIVVVAGQIVVGYILALMLNRVRRGRSLLLGMLLVSFVVPQVVGALVFSWLFNDTFGGLVNWAISELGWQVNWLTSPWAARSLVVTHAMWHAVAFPVLIFLAGLQTVPVEYEEAADLDGAKWWQKQFFVVIPTLSRFFTFVALIAVMDGLRIFDSIRMITPNARNVGTETVMVYVYEVALGESQRLGLGSAISVLTVVATVVVLMPFIRQTYKDVSQG</sequence>
<organism evidence="9 10">
    <name type="scientific">Nocardioides panzhihuensis</name>
    <dbReference type="NCBI Taxonomy" id="860243"/>
    <lineage>
        <taxon>Bacteria</taxon>
        <taxon>Bacillati</taxon>
        <taxon>Actinomycetota</taxon>
        <taxon>Actinomycetes</taxon>
        <taxon>Propionibacteriales</taxon>
        <taxon>Nocardioidaceae</taxon>
        <taxon>Nocardioides</taxon>
    </lineage>
</organism>
<feature type="transmembrane region" description="Helical" evidence="7">
    <location>
        <begin position="61"/>
        <end position="85"/>
    </location>
</feature>
<reference evidence="9 10" key="1">
    <citation type="submission" date="2020-07" db="EMBL/GenBank/DDBJ databases">
        <title>Sequencing the genomes of 1000 actinobacteria strains.</title>
        <authorList>
            <person name="Klenk H.-P."/>
        </authorList>
    </citation>
    <scope>NUCLEOTIDE SEQUENCE [LARGE SCALE GENOMIC DNA]</scope>
    <source>
        <strain evidence="9 10">DSM 26487</strain>
    </source>
</reference>
<dbReference type="InterPro" id="IPR000515">
    <property type="entry name" value="MetI-like"/>
</dbReference>
<evidence type="ECO:0000259" key="8">
    <source>
        <dbReference type="PROSITE" id="PS50928"/>
    </source>
</evidence>
<feature type="transmembrane region" description="Helical" evidence="7">
    <location>
        <begin position="196"/>
        <end position="216"/>
    </location>
</feature>
<dbReference type="Proteomes" id="UP000564496">
    <property type="component" value="Unassembled WGS sequence"/>
</dbReference>
<evidence type="ECO:0000313" key="9">
    <source>
        <dbReference type="EMBL" id="NYI78900.1"/>
    </source>
</evidence>
<dbReference type="PROSITE" id="PS50928">
    <property type="entry name" value="ABC_TM1"/>
    <property type="match status" value="1"/>
</dbReference>
<dbReference type="EMBL" id="JACBZR010000001">
    <property type="protein sequence ID" value="NYI78900.1"/>
    <property type="molecule type" value="Genomic_DNA"/>
</dbReference>
<keyword evidence="5 7" id="KW-1133">Transmembrane helix</keyword>
<dbReference type="PANTHER" id="PTHR43005:SF1">
    <property type="entry name" value="SPERMIDINE_PUTRESCINE TRANSPORT SYSTEM PERMEASE PROTEIN"/>
    <property type="match status" value="1"/>
</dbReference>
<dbReference type="PANTHER" id="PTHR43005">
    <property type="entry name" value="BLR7065 PROTEIN"/>
    <property type="match status" value="1"/>
</dbReference>
<evidence type="ECO:0000256" key="2">
    <source>
        <dbReference type="ARBA" id="ARBA00022448"/>
    </source>
</evidence>
<feature type="transmembrane region" description="Helical" evidence="7">
    <location>
        <begin position="255"/>
        <end position="277"/>
    </location>
</feature>
<gene>
    <name evidence="9" type="ORF">BJ988_003548</name>
</gene>
<evidence type="ECO:0000256" key="5">
    <source>
        <dbReference type="ARBA" id="ARBA00022989"/>
    </source>
</evidence>
<keyword evidence="2 7" id="KW-0813">Transport</keyword>
<evidence type="ECO:0000256" key="7">
    <source>
        <dbReference type="RuleBase" id="RU363032"/>
    </source>
</evidence>
<feature type="domain" description="ABC transmembrane type-1" evidence="8">
    <location>
        <begin position="63"/>
        <end position="276"/>
    </location>
</feature>
<feature type="transmembrane region" description="Helical" evidence="7">
    <location>
        <begin position="157"/>
        <end position="176"/>
    </location>
</feature>
<comment type="subcellular location">
    <subcellularLocation>
        <location evidence="1 7">Cell membrane</location>
        <topology evidence="1 7">Multi-pass membrane protein</topology>
    </subcellularLocation>
</comment>
<protein>
    <submittedName>
        <fullName evidence="9">N,N'-diacetylchitobiose transport system permease protein</fullName>
    </submittedName>
</protein>
<feature type="transmembrane region" description="Helical" evidence="7">
    <location>
        <begin position="7"/>
        <end position="33"/>
    </location>
</feature>
<evidence type="ECO:0000256" key="4">
    <source>
        <dbReference type="ARBA" id="ARBA00022692"/>
    </source>
</evidence>
<keyword evidence="3" id="KW-1003">Cell membrane</keyword>
<evidence type="ECO:0000256" key="1">
    <source>
        <dbReference type="ARBA" id="ARBA00004651"/>
    </source>
</evidence>
<dbReference type="RefSeq" id="WP_179659196.1">
    <property type="nucleotide sequence ID" value="NZ_JACBZR010000001.1"/>
</dbReference>
<dbReference type="Gene3D" id="1.10.3720.10">
    <property type="entry name" value="MetI-like"/>
    <property type="match status" value="1"/>
</dbReference>